<protein>
    <submittedName>
        <fullName evidence="1">Uncharacterized protein</fullName>
    </submittedName>
</protein>
<evidence type="ECO:0000313" key="2">
    <source>
        <dbReference type="Proteomes" id="UP000309997"/>
    </source>
</evidence>
<dbReference type="EMBL" id="RCHU02000018">
    <property type="protein sequence ID" value="KAL3566438.1"/>
    <property type="molecule type" value="Genomic_DNA"/>
</dbReference>
<organism evidence="1 2">
    <name type="scientific">Populus alba</name>
    <name type="common">White poplar</name>
    <dbReference type="NCBI Taxonomy" id="43335"/>
    <lineage>
        <taxon>Eukaryota</taxon>
        <taxon>Viridiplantae</taxon>
        <taxon>Streptophyta</taxon>
        <taxon>Embryophyta</taxon>
        <taxon>Tracheophyta</taxon>
        <taxon>Spermatophyta</taxon>
        <taxon>Magnoliopsida</taxon>
        <taxon>eudicotyledons</taxon>
        <taxon>Gunneridae</taxon>
        <taxon>Pentapetalae</taxon>
        <taxon>rosids</taxon>
        <taxon>fabids</taxon>
        <taxon>Malpighiales</taxon>
        <taxon>Salicaceae</taxon>
        <taxon>Saliceae</taxon>
        <taxon>Populus</taxon>
    </lineage>
</organism>
<proteinExistence type="predicted"/>
<reference evidence="1 2" key="1">
    <citation type="journal article" date="2024" name="Plant Biotechnol. J.">
        <title>Genome and CRISPR/Cas9 system of a widespread forest tree (Populus alba) in the world.</title>
        <authorList>
            <person name="Liu Y.J."/>
            <person name="Jiang P.F."/>
            <person name="Han X.M."/>
            <person name="Li X.Y."/>
            <person name="Wang H.M."/>
            <person name="Wang Y.J."/>
            <person name="Wang X.X."/>
            <person name="Zeng Q.Y."/>
        </authorList>
    </citation>
    <scope>NUCLEOTIDE SEQUENCE [LARGE SCALE GENOMIC DNA]</scope>
    <source>
        <strain evidence="2">cv. PAL-ZL1</strain>
    </source>
</reference>
<sequence length="78" mass="7863">MQQQHQLARPEVAAALLLVRYCLLGGGSASASSGTGTTRGDVGGMGVVNLTRLRVEVSIRASPSTAASADIGSNPDIP</sequence>
<keyword evidence="2" id="KW-1185">Reference proteome</keyword>
<gene>
    <name evidence="1" type="ORF">D5086_031853</name>
</gene>
<evidence type="ECO:0000313" key="1">
    <source>
        <dbReference type="EMBL" id="KAL3566438.1"/>
    </source>
</evidence>
<dbReference type="Proteomes" id="UP000309997">
    <property type="component" value="Unassembled WGS sequence"/>
</dbReference>
<name>A0ACC4AJS2_POPAL</name>
<accession>A0ACC4AJS2</accession>
<comment type="caution">
    <text evidence="1">The sequence shown here is derived from an EMBL/GenBank/DDBJ whole genome shotgun (WGS) entry which is preliminary data.</text>
</comment>